<dbReference type="PROSITE" id="PS01010">
    <property type="entry name" value="CRISP_2"/>
    <property type="match status" value="1"/>
</dbReference>
<evidence type="ECO:0000256" key="1">
    <source>
        <dbReference type="SAM" id="SignalP"/>
    </source>
</evidence>
<gene>
    <name evidence="3" type="ORF">WG901_04780</name>
</gene>
<feature type="domain" description="SCP" evidence="2">
    <location>
        <begin position="52"/>
        <end position="187"/>
    </location>
</feature>
<sequence length="191" mass="20832">MKRLLNALVLAAAGAALTATFVPSTVAAGEAADYAPRYAGYASRYSAPPSGDFASRVLNTHNGERSRMGLRPLRWNARLSAQAQQWASSLARRGAFEHSNGDDGENLWMGTANDYSPEQMVASFLSERRAFRPGRFPNVSRTGNWADVGHYTQIIWPETQEVGCAVVRGGRDEVMVCRYWPAGNVYGESVG</sequence>
<dbReference type="Pfam" id="PF00188">
    <property type="entry name" value="CAP"/>
    <property type="match status" value="1"/>
</dbReference>
<name>A0ABU8RT40_9SPHN</name>
<dbReference type="RefSeq" id="WP_339585864.1">
    <property type="nucleotide sequence ID" value="NZ_JBBHJZ010000001.1"/>
</dbReference>
<dbReference type="PRINTS" id="PR00837">
    <property type="entry name" value="V5TPXLIKE"/>
</dbReference>
<accession>A0ABU8RT40</accession>
<organism evidence="3 4">
    <name type="scientific">Novosphingobium anseongense</name>
    <dbReference type="NCBI Taxonomy" id="3133436"/>
    <lineage>
        <taxon>Bacteria</taxon>
        <taxon>Pseudomonadati</taxon>
        <taxon>Pseudomonadota</taxon>
        <taxon>Alphaproteobacteria</taxon>
        <taxon>Sphingomonadales</taxon>
        <taxon>Sphingomonadaceae</taxon>
        <taxon>Novosphingobium</taxon>
    </lineage>
</organism>
<comment type="caution">
    <text evidence="3">The sequence shown here is derived from an EMBL/GenBank/DDBJ whole genome shotgun (WGS) entry which is preliminary data.</text>
</comment>
<dbReference type="PANTHER" id="PTHR10334">
    <property type="entry name" value="CYSTEINE-RICH SECRETORY PROTEIN-RELATED"/>
    <property type="match status" value="1"/>
</dbReference>
<dbReference type="InterPro" id="IPR014044">
    <property type="entry name" value="CAP_dom"/>
</dbReference>
<evidence type="ECO:0000259" key="2">
    <source>
        <dbReference type="SMART" id="SM00198"/>
    </source>
</evidence>
<dbReference type="InterPro" id="IPR001283">
    <property type="entry name" value="CRISP-related"/>
</dbReference>
<feature type="chain" id="PRO_5045727192" evidence="1">
    <location>
        <begin position="28"/>
        <end position="191"/>
    </location>
</feature>
<dbReference type="Proteomes" id="UP001361239">
    <property type="component" value="Unassembled WGS sequence"/>
</dbReference>
<evidence type="ECO:0000313" key="4">
    <source>
        <dbReference type="Proteomes" id="UP001361239"/>
    </source>
</evidence>
<dbReference type="SUPFAM" id="SSF55797">
    <property type="entry name" value="PR-1-like"/>
    <property type="match status" value="1"/>
</dbReference>
<feature type="signal peptide" evidence="1">
    <location>
        <begin position="1"/>
        <end position="27"/>
    </location>
</feature>
<protein>
    <submittedName>
        <fullName evidence="3">CAP domain-containing protein</fullName>
    </submittedName>
</protein>
<dbReference type="PROSITE" id="PS01009">
    <property type="entry name" value="CRISP_1"/>
    <property type="match status" value="1"/>
</dbReference>
<dbReference type="PRINTS" id="PR00838">
    <property type="entry name" value="V5ALLERGEN"/>
</dbReference>
<keyword evidence="1" id="KW-0732">Signal</keyword>
<reference evidence="3 4" key="1">
    <citation type="submission" date="2024-03" db="EMBL/GenBank/DDBJ databases">
        <authorList>
            <person name="Jo J.-H."/>
        </authorList>
    </citation>
    <scope>NUCLEOTIDE SEQUENCE [LARGE SCALE GENOMIC DNA]</scope>
    <source>
        <strain evidence="3 4">PS1R-30</strain>
    </source>
</reference>
<dbReference type="SMART" id="SM00198">
    <property type="entry name" value="SCP"/>
    <property type="match status" value="1"/>
</dbReference>
<evidence type="ECO:0000313" key="3">
    <source>
        <dbReference type="EMBL" id="MEJ5975937.1"/>
    </source>
</evidence>
<dbReference type="InterPro" id="IPR018244">
    <property type="entry name" value="Allrgn_V5/Tpx1_CS"/>
</dbReference>
<keyword evidence="4" id="KW-1185">Reference proteome</keyword>
<proteinExistence type="predicted"/>
<dbReference type="InterPro" id="IPR002413">
    <property type="entry name" value="V5_allergen-like"/>
</dbReference>
<dbReference type="EMBL" id="JBBHJZ010000001">
    <property type="protein sequence ID" value="MEJ5975937.1"/>
    <property type="molecule type" value="Genomic_DNA"/>
</dbReference>
<dbReference type="InterPro" id="IPR035940">
    <property type="entry name" value="CAP_sf"/>
</dbReference>
<dbReference type="Gene3D" id="3.40.33.10">
    <property type="entry name" value="CAP"/>
    <property type="match status" value="1"/>
</dbReference>